<dbReference type="PANTHER" id="PTHR18884">
    <property type="entry name" value="SEPTIN"/>
    <property type="match status" value="1"/>
</dbReference>
<feature type="compositionally biased region" description="Basic and acidic residues" evidence="2">
    <location>
        <begin position="1"/>
        <end position="34"/>
    </location>
</feature>
<evidence type="ECO:0000256" key="2">
    <source>
        <dbReference type="SAM" id="MobiDB-lite"/>
    </source>
</evidence>
<evidence type="ECO:0000256" key="1">
    <source>
        <dbReference type="RuleBase" id="RU004560"/>
    </source>
</evidence>
<protein>
    <recommendedName>
        <fullName evidence="3">Septin-type G domain-containing protein</fullName>
    </recommendedName>
</protein>
<feature type="domain" description="Septin-type G" evidence="3">
    <location>
        <begin position="106"/>
        <end position="384"/>
    </location>
</feature>
<keyword evidence="5" id="KW-1185">Reference proteome</keyword>
<dbReference type="PROSITE" id="PS51719">
    <property type="entry name" value="G_SEPTIN"/>
    <property type="match status" value="1"/>
</dbReference>
<dbReference type="InterPro" id="IPR027417">
    <property type="entry name" value="P-loop_NTPase"/>
</dbReference>
<keyword evidence="1" id="KW-0342">GTP-binding</keyword>
<dbReference type="Proteomes" id="UP001314263">
    <property type="component" value="Unassembled WGS sequence"/>
</dbReference>
<sequence>MDGEHKQTEEPERRQDEHLNGEQDEFRSKAHKTEDDEMSFASRGADSIVNTEKDEDPTTHEVKYTTEIASLDQEGGKSLLTNASPQLAQDVRAAFAAVPRVKPSWTDRHMKILVVGESGLGKTTFIQNLLGPYAQQPDLAVNGVTGPEALKTFQDAPEKMATLVEVQDNNSLTHFHYSVQDSPGYNTLETTKEPILEHIRKQSAIYLTDEHEIQRNNPGGKLDDSRVDVALFFIAPHRLRPLDIEFITDLAELVPVVPVIAKADSMTLEELRQFRKHIRSQLEQAGKHARRDLLHAFSEDALDAAGARRECPPFAVIASTTMDLSVGKFWPVRQYPWGTCEALSSTHSDVGALKRLLFEDGYEELKSETNKRYFTYRSEQLLDDPSLPLTGKRGHVAEHLYKAGPKSNNSKIDAIKGTLTHGAKKGLKYVVGGAVFYFAVSLALGGRDRVKHDLEVLKDESGKAARVTGRKAQEAGSVVADKAQDAGAVLADKAQDVGGKAADKAGDLAVSAKEKSKELGSKAADKAGEVKETVQEKFMSEEALEEKRKAEARKKRWGPFGIFPKGN</sequence>
<feature type="region of interest" description="Disordered" evidence="2">
    <location>
        <begin position="1"/>
        <end position="60"/>
    </location>
</feature>
<gene>
    <name evidence="4" type="ORF">CVIRNUC_009511</name>
</gene>
<dbReference type="SUPFAM" id="SSF52540">
    <property type="entry name" value="P-loop containing nucleoside triphosphate hydrolases"/>
    <property type="match status" value="1"/>
</dbReference>
<dbReference type="Pfam" id="PF00735">
    <property type="entry name" value="Septin"/>
    <property type="match status" value="1"/>
</dbReference>
<evidence type="ECO:0000259" key="3">
    <source>
        <dbReference type="PROSITE" id="PS51719"/>
    </source>
</evidence>
<keyword evidence="1" id="KW-0547">Nucleotide-binding</keyword>
<feature type="region of interest" description="Disordered" evidence="2">
    <location>
        <begin position="537"/>
        <end position="567"/>
    </location>
</feature>
<dbReference type="GO" id="GO:0005525">
    <property type="term" value="F:GTP binding"/>
    <property type="evidence" value="ECO:0007669"/>
    <property type="project" value="UniProtKB-KW"/>
</dbReference>
<name>A0AAV1IK68_9CHLO</name>
<dbReference type="InterPro" id="IPR030379">
    <property type="entry name" value="G_SEPTIN_dom"/>
</dbReference>
<comment type="similarity">
    <text evidence="1">Belongs to the TRAFAC class TrmE-Era-EngA-EngB-Septin-like GTPase superfamily. Septin GTPase family.</text>
</comment>
<feature type="compositionally biased region" description="Basic and acidic residues" evidence="2">
    <location>
        <begin position="537"/>
        <end position="549"/>
    </location>
</feature>
<reference evidence="4 5" key="1">
    <citation type="submission" date="2023-10" db="EMBL/GenBank/DDBJ databases">
        <authorList>
            <person name="Maclean D."/>
            <person name="Macfadyen A."/>
        </authorList>
    </citation>
    <scope>NUCLEOTIDE SEQUENCE [LARGE SCALE GENOMIC DNA]</scope>
</reference>
<comment type="caution">
    <text evidence="4">The sequence shown here is derived from an EMBL/GenBank/DDBJ whole genome shotgun (WGS) entry which is preliminary data.</text>
</comment>
<organism evidence="4 5">
    <name type="scientific">Coccomyxa viridis</name>
    <dbReference type="NCBI Taxonomy" id="1274662"/>
    <lineage>
        <taxon>Eukaryota</taxon>
        <taxon>Viridiplantae</taxon>
        <taxon>Chlorophyta</taxon>
        <taxon>core chlorophytes</taxon>
        <taxon>Trebouxiophyceae</taxon>
        <taxon>Trebouxiophyceae incertae sedis</taxon>
        <taxon>Coccomyxaceae</taxon>
        <taxon>Coccomyxa</taxon>
    </lineage>
</organism>
<dbReference type="Gene3D" id="3.40.50.300">
    <property type="entry name" value="P-loop containing nucleotide triphosphate hydrolases"/>
    <property type="match status" value="1"/>
</dbReference>
<proteinExistence type="inferred from homology"/>
<dbReference type="AlphaFoldDB" id="A0AAV1IK68"/>
<evidence type="ECO:0000313" key="4">
    <source>
        <dbReference type="EMBL" id="CAK0786298.1"/>
    </source>
</evidence>
<dbReference type="EMBL" id="CAUYUE010000014">
    <property type="protein sequence ID" value="CAK0786298.1"/>
    <property type="molecule type" value="Genomic_DNA"/>
</dbReference>
<evidence type="ECO:0000313" key="5">
    <source>
        <dbReference type="Proteomes" id="UP001314263"/>
    </source>
</evidence>
<accession>A0AAV1IK68</accession>